<keyword evidence="1" id="KW-0732">Signal</keyword>
<dbReference type="EMBL" id="UYYG01000277">
    <property type="protein sequence ID" value="VDN54107.1"/>
    <property type="molecule type" value="Genomic_DNA"/>
</dbReference>
<sequence>MLRLVFFFISLIHVVNSGGVQIVTCAVTVGAVQRPSIHAHRCTNRDDRVCNEIFKNGANNGEIAATLAAQANPQVNYLVSDLCENPTLRNLALRECSSHCAFCCKTKQFDCPNAAGAEGACQRLYNEDNLCSDQRLNDIALEDVTHMWTLR</sequence>
<reference evidence="5" key="1">
    <citation type="submission" date="2017-02" db="UniProtKB">
        <authorList>
            <consortium name="WormBaseParasite"/>
        </authorList>
    </citation>
    <scope>IDENTIFICATION</scope>
</reference>
<evidence type="ECO:0000313" key="3">
    <source>
        <dbReference type="Proteomes" id="UP000038040"/>
    </source>
</evidence>
<proteinExistence type="predicted"/>
<keyword evidence="4" id="KW-1185">Reference proteome</keyword>
<evidence type="ECO:0000313" key="2">
    <source>
        <dbReference type="EMBL" id="VDN54107.1"/>
    </source>
</evidence>
<dbReference type="Proteomes" id="UP000274756">
    <property type="component" value="Unassembled WGS sequence"/>
</dbReference>
<organism evidence="3 5">
    <name type="scientific">Dracunculus medinensis</name>
    <name type="common">Guinea worm</name>
    <dbReference type="NCBI Taxonomy" id="318479"/>
    <lineage>
        <taxon>Eukaryota</taxon>
        <taxon>Metazoa</taxon>
        <taxon>Ecdysozoa</taxon>
        <taxon>Nematoda</taxon>
        <taxon>Chromadorea</taxon>
        <taxon>Rhabditida</taxon>
        <taxon>Spirurina</taxon>
        <taxon>Dracunculoidea</taxon>
        <taxon>Dracunculidae</taxon>
        <taxon>Dracunculus</taxon>
    </lineage>
</organism>
<dbReference type="Proteomes" id="UP000038040">
    <property type="component" value="Unplaced"/>
</dbReference>
<feature type="signal peptide" evidence="1">
    <location>
        <begin position="1"/>
        <end position="17"/>
    </location>
</feature>
<evidence type="ECO:0000256" key="1">
    <source>
        <dbReference type="SAM" id="SignalP"/>
    </source>
</evidence>
<dbReference type="AlphaFoldDB" id="A0A0N4URI4"/>
<protein>
    <submittedName>
        <fullName evidence="5">ShKT domain-containing protein</fullName>
    </submittedName>
</protein>
<evidence type="ECO:0000313" key="5">
    <source>
        <dbReference type="WBParaSite" id="DME_0001066601-mRNA-1"/>
    </source>
</evidence>
<accession>A0A0N4URI4</accession>
<feature type="chain" id="PRO_5041039261" evidence="1">
    <location>
        <begin position="18"/>
        <end position="151"/>
    </location>
</feature>
<name>A0A0N4URI4_DRAME</name>
<gene>
    <name evidence="2" type="ORF">DME_LOCUS4080</name>
</gene>
<evidence type="ECO:0000313" key="4">
    <source>
        <dbReference type="Proteomes" id="UP000274756"/>
    </source>
</evidence>
<reference evidence="2 4" key="2">
    <citation type="submission" date="2018-11" db="EMBL/GenBank/DDBJ databases">
        <authorList>
            <consortium name="Pathogen Informatics"/>
        </authorList>
    </citation>
    <scope>NUCLEOTIDE SEQUENCE [LARGE SCALE GENOMIC DNA]</scope>
</reference>
<dbReference type="WBParaSite" id="DME_0001066601-mRNA-1">
    <property type="protein sequence ID" value="DME_0001066601-mRNA-1"/>
    <property type="gene ID" value="DME_0001066601"/>
</dbReference>